<proteinExistence type="predicted"/>
<evidence type="ECO:0000313" key="1">
    <source>
        <dbReference type="EMBL" id="OQA52949.1"/>
    </source>
</evidence>
<gene>
    <name evidence="1" type="ORF">BWY43_00235</name>
</gene>
<name>A0A1V5SEH7_9BACT</name>
<accession>A0A1V5SEH7</accession>
<sequence>MEKSYKLKVFCTFSSSAYKNNKKSLDKFIKMLETELDFFIEYRWFDNIDNDDYVKIFENSQTYLKKADLVVAEASAQSISVGQQLSLSKQLKKPTLVCIKRSNNESKPALLEGGQGPLFKILYYDNNRDLMVKIDNVLNKMLKKNQSALVKINFIATKQIKEKIFEISKSSNKSQSEILRNIVEKWIEQNNQQ</sequence>
<dbReference type="Gene3D" id="3.40.50.450">
    <property type="match status" value="1"/>
</dbReference>
<organism evidence="1">
    <name type="scientific">candidate division WS2 bacterium ADurb.Bin280</name>
    <dbReference type="NCBI Taxonomy" id="1852829"/>
    <lineage>
        <taxon>Bacteria</taxon>
        <taxon>candidate division WS2</taxon>
    </lineage>
</organism>
<dbReference type="EMBL" id="MWBO01000016">
    <property type="protein sequence ID" value="OQA52949.1"/>
    <property type="molecule type" value="Genomic_DNA"/>
</dbReference>
<comment type="caution">
    <text evidence="1">The sequence shown here is derived from an EMBL/GenBank/DDBJ whole genome shotgun (WGS) entry which is preliminary data.</text>
</comment>
<protein>
    <submittedName>
        <fullName evidence="1">Uncharacterized protein</fullName>
    </submittedName>
</protein>
<reference evidence="1" key="1">
    <citation type="submission" date="2017-02" db="EMBL/GenBank/DDBJ databases">
        <title>Delving into the versatile metabolic prowess of the omnipresent phylum Bacteroidetes.</title>
        <authorList>
            <person name="Nobu M.K."/>
            <person name="Mei R."/>
            <person name="Narihiro T."/>
            <person name="Kuroda K."/>
            <person name="Liu W.-T."/>
        </authorList>
    </citation>
    <scope>NUCLEOTIDE SEQUENCE</scope>
    <source>
        <strain evidence="1">ADurb.Bin280</strain>
    </source>
</reference>
<dbReference type="AlphaFoldDB" id="A0A1V5SEH7"/>
<dbReference type="Proteomes" id="UP000485367">
    <property type="component" value="Unassembled WGS sequence"/>
</dbReference>